<sequence length="175" mass="19400">MAPNMTRGCHLRFPSCLGNDPSYLPCLVDVPDNELVGLIRRTPQNPAAAVQAGGLEITPASVVGCLQAGKYLQRVFSAHAESIKRLTWSHAQALSHRMPFKMRSRRSEPDCELADDATAETARFLALGQRRETRSMRVTTTRISRGDWILTEQTALKCQAYSRLVPNLPVPSQNL</sequence>
<dbReference type="InParanoid" id="Q2HG39"/>
<proteinExistence type="predicted"/>
<protein>
    <submittedName>
        <fullName evidence="1">Uncharacterized protein</fullName>
    </submittedName>
</protein>
<dbReference type="VEuPathDB" id="FungiDB:CHGG_00815"/>
<accession>Q2HG39</accession>
<evidence type="ECO:0000313" key="2">
    <source>
        <dbReference type="Proteomes" id="UP000001056"/>
    </source>
</evidence>
<name>Q2HG39_CHAGB</name>
<dbReference type="EMBL" id="CH408029">
    <property type="protein sequence ID" value="EAQ92580.1"/>
    <property type="molecule type" value="Genomic_DNA"/>
</dbReference>
<gene>
    <name evidence="1" type="ORF">CHGG_00815</name>
</gene>
<organism evidence="1 2">
    <name type="scientific">Chaetomium globosum (strain ATCC 6205 / CBS 148.51 / DSM 1962 / NBRC 6347 / NRRL 1970)</name>
    <name type="common">Soil fungus</name>
    <dbReference type="NCBI Taxonomy" id="306901"/>
    <lineage>
        <taxon>Eukaryota</taxon>
        <taxon>Fungi</taxon>
        <taxon>Dikarya</taxon>
        <taxon>Ascomycota</taxon>
        <taxon>Pezizomycotina</taxon>
        <taxon>Sordariomycetes</taxon>
        <taxon>Sordariomycetidae</taxon>
        <taxon>Sordariales</taxon>
        <taxon>Chaetomiaceae</taxon>
        <taxon>Chaetomium</taxon>
    </lineage>
</organism>
<dbReference type="RefSeq" id="XP_001220036.1">
    <property type="nucleotide sequence ID" value="XM_001220035.1"/>
</dbReference>
<keyword evidence="2" id="KW-1185">Reference proteome</keyword>
<reference evidence="2" key="1">
    <citation type="journal article" date="2015" name="Genome Announc.">
        <title>Draft genome sequence of the cellulolytic fungus Chaetomium globosum.</title>
        <authorList>
            <person name="Cuomo C.A."/>
            <person name="Untereiner W.A."/>
            <person name="Ma L.-J."/>
            <person name="Grabherr M."/>
            <person name="Birren B.W."/>
        </authorList>
    </citation>
    <scope>NUCLEOTIDE SEQUENCE [LARGE SCALE GENOMIC DNA]</scope>
    <source>
        <strain evidence="2">ATCC 6205 / CBS 148.51 / DSM 1962 / NBRC 6347 / NRRL 1970</strain>
    </source>
</reference>
<dbReference type="HOGENOM" id="CLU_1532360_0_0_1"/>
<dbReference type="AlphaFoldDB" id="Q2HG39"/>
<evidence type="ECO:0000313" key="1">
    <source>
        <dbReference type="EMBL" id="EAQ92580.1"/>
    </source>
</evidence>
<dbReference type="Proteomes" id="UP000001056">
    <property type="component" value="Unassembled WGS sequence"/>
</dbReference>
<dbReference type="GeneID" id="4386257"/>